<dbReference type="GO" id="GO:0034040">
    <property type="term" value="F:ATPase-coupled lipid transmembrane transporter activity"/>
    <property type="evidence" value="ECO:0007669"/>
    <property type="project" value="TreeGrafter"/>
</dbReference>
<dbReference type="Gene3D" id="3.40.50.300">
    <property type="entry name" value="P-loop containing nucleotide triphosphate hydrolases"/>
    <property type="match status" value="1"/>
</dbReference>
<proteinExistence type="predicted"/>
<evidence type="ECO:0000313" key="10">
    <source>
        <dbReference type="EMBL" id="PST41177.1"/>
    </source>
</evidence>
<dbReference type="Gene3D" id="1.20.1560.10">
    <property type="entry name" value="ABC transporter type 1, transmembrane domain"/>
    <property type="match status" value="1"/>
</dbReference>
<dbReference type="InterPro" id="IPR003593">
    <property type="entry name" value="AAA+_ATPase"/>
</dbReference>
<dbReference type="Pfam" id="PF00664">
    <property type="entry name" value="ABC_membrane"/>
    <property type="match status" value="1"/>
</dbReference>
<keyword evidence="4 10" id="KW-0067">ATP-binding</keyword>
<evidence type="ECO:0000256" key="3">
    <source>
        <dbReference type="ARBA" id="ARBA00022741"/>
    </source>
</evidence>
<dbReference type="GO" id="GO:0016887">
    <property type="term" value="F:ATP hydrolysis activity"/>
    <property type="evidence" value="ECO:0007669"/>
    <property type="project" value="InterPro"/>
</dbReference>
<keyword evidence="5 7" id="KW-1133">Transmembrane helix</keyword>
<keyword evidence="11" id="KW-1185">Reference proteome</keyword>
<keyword evidence="2 7" id="KW-0812">Transmembrane</keyword>
<evidence type="ECO:0000256" key="4">
    <source>
        <dbReference type="ARBA" id="ARBA00022840"/>
    </source>
</evidence>
<accession>A0A2T3G0X8</accession>
<dbReference type="GO" id="GO:0005886">
    <property type="term" value="C:plasma membrane"/>
    <property type="evidence" value="ECO:0007669"/>
    <property type="project" value="UniProtKB-SubCell"/>
</dbReference>
<dbReference type="SUPFAM" id="SSF90123">
    <property type="entry name" value="ABC transporter transmembrane region"/>
    <property type="match status" value="1"/>
</dbReference>
<evidence type="ECO:0000256" key="1">
    <source>
        <dbReference type="ARBA" id="ARBA00004651"/>
    </source>
</evidence>
<dbReference type="PANTHER" id="PTHR24221">
    <property type="entry name" value="ATP-BINDING CASSETTE SUB-FAMILY B"/>
    <property type="match status" value="1"/>
</dbReference>
<evidence type="ECO:0000259" key="9">
    <source>
        <dbReference type="PROSITE" id="PS50929"/>
    </source>
</evidence>
<feature type="domain" description="ABC transmembrane type-1" evidence="9">
    <location>
        <begin position="51"/>
        <end position="309"/>
    </location>
</feature>
<dbReference type="Pfam" id="PF00005">
    <property type="entry name" value="ABC_tran"/>
    <property type="match status" value="1"/>
</dbReference>
<evidence type="ECO:0000256" key="2">
    <source>
        <dbReference type="ARBA" id="ARBA00022692"/>
    </source>
</evidence>
<dbReference type="InterPro" id="IPR027417">
    <property type="entry name" value="P-loop_NTPase"/>
</dbReference>
<feature type="transmembrane region" description="Helical" evidence="7">
    <location>
        <begin position="168"/>
        <end position="188"/>
    </location>
</feature>
<dbReference type="Proteomes" id="UP000240974">
    <property type="component" value="Unassembled WGS sequence"/>
</dbReference>
<feature type="transmembrane region" description="Helical" evidence="7">
    <location>
        <begin position="276"/>
        <end position="295"/>
    </location>
</feature>
<dbReference type="PROSITE" id="PS50893">
    <property type="entry name" value="ABC_TRANSPORTER_2"/>
    <property type="match status" value="1"/>
</dbReference>
<dbReference type="InterPro" id="IPR017871">
    <property type="entry name" value="ABC_transporter-like_CS"/>
</dbReference>
<evidence type="ECO:0000256" key="7">
    <source>
        <dbReference type="SAM" id="Phobius"/>
    </source>
</evidence>
<dbReference type="GO" id="GO:0140359">
    <property type="term" value="F:ABC-type transporter activity"/>
    <property type="evidence" value="ECO:0007669"/>
    <property type="project" value="InterPro"/>
</dbReference>
<dbReference type="InterPro" id="IPR039421">
    <property type="entry name" value="Type_1_exporter"/>
</dbReference>
<name>A0A2T3G0X8_9FIRM</name>
<feature type="domain" description="ABC transporter" evidence="8">
    <location>
        <begin position="338"/>
        <end position="567"/>
    </location>
</feature>
<dbReference type="AlphaFoldDB" id="A0A2T3G0X8"/>
<gene>
    <name evidence="10" type="ORF">C7U54_07375</name>
</gene>
<dbReference type="SMART" id="SM00382">
    <property type="entry name" value="AAA"/>
    <property type="match status" value="1"/>
</dbReference>
<protein>
    <submittedName>
        <fullName evidence="10">Cysteine ABC transporter ATP-binding protein</fullName>
    </submittedName>
</protein>
<feature type="transmembrane region" description="Helical" evidence="7">
    <location>
        <begin position="248"/>
        <end position="270"/>
    </location>
</feature>
<keyword evidence="6 7" id="KW-0472">Membrane</keyword>
<reference evidence="10 11" key="1">
    <citation type="journal article" date="2019" name="Int. J. Syst. Evol. Microbiol.">
        <title>Faecalibacillus intestinalis gen. nov., sp. nov. and Faecalibacillus faecis sp. nov., isolated from human faeces.</title>
        <authorList>
            <person name="Seo B."/>
            <person name="Jeon K."/>
            <person name="Baek I."/>
            <person name="Lee Y.M."/>
            <person name="Baek K."/>
            <person name="Ko G."/>
        </authorList>
    </citation>
    <scope>NUCLEOTIDE SEQUENCE [LARGE SCALE GENOMIC DNA]</scope>
    <source>
        <strain evidence="10 11">SNUG30099</strain>
    </source>
</reference>
<dbReference type="PANTHER" id="PTHR24221:SF654">
    <property type="entry name" value="ATP-BINDING CASSETTE SUB-FAMILY B MEMBER 6"/>
    <property type="match status" value="1"/>
</dbReference>
<feature type="transmembrane region" description="Helical" evidence="7">
    <location>
        <begin position="29"/>
        <end position="53"/>
    </location>
</feature>
<dbReference type="EMBL" id="PYLQ01000008">
    <property type="protein sequence ID" value="PST41177.1"/>
    <property type="molecule type" value="Genomic_DNA"/>
</dbReference>
<sequence>MDGFHLKKGEEKMFNKRLLKTFKAEMKNVYGLVLIQWLVLVCHILLTFLHSYVLSCLYLKQSFSLVFYLLSVICLFALKCFLQTTQNKQALSLSEMIKTKLRKSVFDKIYHQKQTTVFKESTLTQLTSEGIDQLEIYFSKYIPQFFYAMLAPLTLFIVVGFMSLKVALILLLCVPLIPVSIVVVQKIAKRLLAKYWNSYTGLADSFLENLQGLTTLKYYQSDLYYQDKMDREAEDFRKKTMRVLIMQLNSISVMDLVAYGGFGLGVVLGLQEYLNQHITFMMFVFIVMISIEFFLPLRMLGSYFHIGQNGNAAADKIFKLLDSLDDIQESYQESISSLSFEHVTFGYDEKIILKDVSFSLSKGTFLTIVGESGSGKSTIASLLMNLYPIQKGKILYNQETIPETMTLYQKITLIKDETYILKGTVFNHLAMSGCIDEEKMMAVLKEVKLFEVFENQGGLKFQLNEGAKNISGGQRQRLALARALLRESDVYIFDEATNNVDRESEEIILKIMKRLAKDKIVIFITHRMAHCKESQLTFVMKEGRLIQQGSYDELFNQANLFRELVENQKNLERIIENER</sequence>
<evidence type="ECO:0000256" key="5">
    <source>
        <dbReference type="ARBA" id="ARBA00022989"/>
    </source>
</evidence>
<organism evidence="10 11">
    <name type="scientific">Faecalibacillus intestinalis</name>
    <dbReference type="NCBI Taxonomy" id="1982626"/>
    <lineage>
        <taxon>Bacteria</taxon>
        <taxon>Bacillati</taxon>
        <taxon>Bacillota</taxon>
        <taxon>Erysipelotrichia</taxon>
        <taxon>Erysipelotrichales</taxon>
        <taxon>Coprobacillaceae</taxon>
        <taxon>Faecalibacillus</taxon>
    </lineage>
</organism>
<dbReference type="InterPro" id="IPR011527">
    <property type="entry name" value="ABC1_TM_dom"/>
</dbReference>
<dbReference type="PROSITE" id="PS50929">
    <property type="entry name" value="ABC_TM1F"/>
    <property type="match status" value="1"/>
</dbReference>
<dbReference type="PROSITE" id="PS00211">
    <property type="entry name" value="ABC_TRANSPORTER_1"/>
    <property type="match status" value="1"/>
</dbReference>
<evidence type="ECO:0000259" key="8">
    <source>
        <dbReference type="PROSITE" id="PS50893"/>
    </source>
</evidence>
<comment type="subcellular location">
    <subcellularLocation>
        <location evidence="1">Cell membrane</location>
        <topology evidence="1">Multi-pass membrane protein</topology>
    </subcellularLocation>
</comment>
<keyword evidence="3" id="KW-0547">Nucleotide-binding</keyword>
<evidence type="ECO:0000313" key="11">
    <source>
        <dbReference type="Proteomes" id="UP000240974"/>
    </source>
</evidence>
<feature type="transmembrane region" description="Helical" evidence="7">
    <location>
        <begin position="65"/>
        <end position="82"/>
    </location>
</feature>
<dbReference type="InterPro" id="IPR003439">
    <property type="entry name" value="ABC_transporter-like_ATP-bd"/>
</dbReference>
<comment type="caution">
    <text evidence="10">The sequence shown here is derived from an EMBL/GenBank/DDBJ whole genome shotgun (WGS) entry which is preliminary data.</text>
</comment>
<feature type="transmembrane region" description="Helical" evidence="7">
    <location>
        <begin position="145"/>
        <end position="162"/>
    </location>
</feature>
<dbReference type="InterPro" id="IPR036640">
    <property type="entry name" value="ABC1_TM_sf"/>
</dbReference>
<dbReference type="GO" id="GO:0005524">
    <property type="term" value="F:ATP binding"/>
    <property type="evidence" value="ECO:0007669"/>
    <property type="project" value="UniProtKB-KW"/>
</dbReference>
<evidence type="ECO:0000256" key="6">
    <source>
        <dbReference type="ARBA" id="ARBA00023136"/>
    </source>
</evidence>
<dbReference type="SUPFAM" id="SSF52540">
    <property type="entry name" value="P-loop containing nucleoside triphosphate hydrolases"/>
    <property type="match status" value="1"/>
</dbReference>